<feature type="transmembrane region" description="Helical" evidence="1">
    <location>
        <begin position="58"/>
        <end position="75"/>
    </location>
</feature>
<dbReference type="InterPro" id="IPR025588">
    <property type="entry name" value="YcxB-like_C"/>
</dbReference>
<name>A0A6A7K7X7_9FIRM</name>
<evidence type="ECO:0000313" key="3">
    <source>
        <dbReference type="EMBL" id="MPW25441.1"/>
    </source>
</evidence>
<comment type="caution">
    <text evidence="3">The sequence shown here is derived from an EMBL/GenBank/DDBJ whole genome shotgun (WGS) entry which is preliminary data.</text>
</comment>
<dbReference type="AlphaFoldDB" id="A0A6A7K7X7"/>
<protein>
    <submittedName>
        <fullName evidence="3">YcxB family protein</fullName>
    </submittedName>
</protein>
<organism evidence="3 4">
    <name type="scientific">Alkalibaculum sporogenes</name>
    <dbReference type="NCBI Taxonomy" id="2655001"/>
    <lineage>
        <taxon>Bacteria</taxon>
        <taxon>Bacillati</taxon>
        <taxon>Bacillota</taxon>
        <taxon>Clostridia</taxon>
        <taxon>Eubacteriales</taxon>
        <taxon>Eubacteriaceae</taxon>
        <taxon>Alkalibaculum</taxon>
    </lineage>
</organism>
<keyword evidence="1" id="KW-0472">Membrane</keyword>
<dbReference type="EMBL" id="WHNX01000008">
    <property type="protein sequence ID" value="MPW25441.1"/>
    <property type="molecule type" value="Genomic_DNA"/>
</dbReference>
<dbReference type="Pfam" id="PF14317">
    <property type="entry name" value="YcxB"/>
    <property type="match status" value="1"/>
</dbReference>
<feature type="transmembrane region" description="Helical" evidence="1">
    <location>
        <begin position="32"/>
        <end position="52"/>
    </location>
</feature>
<reference evidence="3 4" key="1">
    <citation type="submission" date="2019-10" db="EMBL/GenBank/DDBJ databases">
        <title>Alkalibaculum tamaniensis sp.nov., a new alkaliphilic acetogen, isolated on methoxylated aromatics from a mud volcano.</title>
        <authorList>
            <person name="Khomyakova M.A."/>
            <person name="Merkel A.Y."/>
            <person name="Bonch-Osmolovskaya E.A."/>
            <person name="Slobodkin A.I."/>
        </authorList>
    </citation>
    <scope>NUCLEOTIDE SEQUENCE [LARGE SCALE GENOMIC DNA]</scope>
    <source>
        <strain evidence="3 4">M08DMB</strain>
    </source>
</reference>
<sequence>MEIKFEITEEDYISFNLYHVENSLSQKKVYNLLRYAVPLLFSVPIYAIGTSLFRQPQIYWLAIAILFVIIWMISYPKQYIKLIKRTTKKLLQEGDNSSIFGEKTLLIDEYNITVKGEHTTETISRESIKSVKVYDDMILLYLSGISAQIIPTRYLNAQSKKSLMDELDVFIDVSFK</sequence>
<keyword evidence="1" id="KW-0812">Transmembrane</keyword>
<feature type="domain" description="YcxB-like C-terminal" evidence="2">
    <location>
        <begin position="107"/>
        <end position="160"/>
    </location>
</feature>
<dbReference type="Proteomes" id="UP000440004">
    <property type="component" value="Unassembled WGS sequence"/>
</dbReference>
<proteinExistence type="predicted"/>
<accession>A0A6A7K7X7</accession>
<evidence type="ECO:0000313" key="4">
    <source>
        <dbReference type="Proteomes" id="UP000440004"/>
    </source>
</evidence>
<evidence type="ECO:0000259" key="2">
    <source>
        <dbReference type="Pfam" id="PF14317"/>
    </source>
</evidence>
<evidence type="ECO:0000256" key="1">
    <source>
        <dbReference type="SAM" id="Phobius"/>
    </source>
</evidence>
<keyword evidence="4" id="KW-1185">Reference proteome</keyword>
<gene>
    <name evidence="3" type="ORF">GC105_06540</name>
</gene>
<keyword evidence="1" id="KW-1133">Transmembrane helix</keyword>